<dbReference type="AlphaFoldDB" id="A0A421B1V8"/>
<keyword evidence="2" id="KW-1185">Reference proteome</keyword>
<comment type="caution">
    <text evidence="1">The sequence shown here is derived from an EMBL/GenBank/DDBJ whole genome shotgun (WGS) entry which is preliminary data.</text>
</comment>
<evidence type="ECO:0000313" key="2">
    <source>
        <dbReference type="Proteomes" id="UP000282454"/>
    </source>
</evidence>
<sequence>MTSIQYVNKINRAELAALLRVKDRDLDRLTRRLGLPAPIGTDAEGTWWSHDQIRAWLAETGYLPARGLLVEWWPDATEPAAYLGAEVVRRDALAAGPSAVLHRWRTGPGVIVVVWETARGRVRDGEMAEWAPDADAFVVAGWDWGAYGPSLWARTGDERQLEATEIEWSRLARVLGRPVPFWPSRLRHPDLIHGWTPGDPVVRHVGVLGLDITPLTRMALLYPDDHVAHRALIHSARVIANRGDAGDCTDLPILAERLADESLSGEHIMLAAEAAPNPARDEPVLDETIRRAGWREVLHREDRLAQECVEVMLASGGGKDWAHAHTITIPANPYGAEFLARLEPAPPRALYHGLDPHRRTTAMIDPRTDIPVAVPVEEYKEFEEIRAFATHRLPTTNPLAELILDGPIWVRTDNGVLYPAPQDAYYGLNWGYSGSGPRVLAALITALLTDITARGARLDDPADDGLITLFRRKMPNGTVLTRAELQAALTT</sequence>
<organism evidence="1 2">
    <name type="scientific">Actinokineospora cianjurensis</name>
    <dbReference type="NCBI Taxonomy" id="585224"/>
    <lineage>
        <taxon>Bacteria</taxon>
        <taxon>Bacillati</taxon>
        <taxon>Actinomycetota</taxon>
        <taxon>Actinomycetes</taxon>
        <taxon>Pseudonocardiales</taxon>
        <taxon>Pseudonocardiaceae</taxon>
        <taxon>Actinokineospora</taxon>
    </lineage>
</organism>
<reference evidence="1 2" key="1">
    <citation type="submission" date="2018-10" db="EMBL/GenBank/DDBJ databases">
        <title>Genomic Encyclopedia of Archaeal and Bacterial Type Strains, Phase II (KMG-II): from individual species to whole genera.</title>
        <authorList>
            <person name="Goeker M."/>
        </authorList>
    </citation>
    <scope>NUCLEOTIDE SEQUENCE [LARGE SCALE GENOMIC DNA]</scope>
    <source>
        <strain evidence="1 2">DSM 45657</strain>
    </source>
</reference>
<protein>
    <submittedName>
        <fullName evidence="1">Uncharacterized protein</fullName>
    </submittedName>
</protein>
<dbReference type="OrthoDB" id="4517419at2"/>
<dbReference type="EMBL" id="RCDD01000003">
    <property type="protein sequence ID" value="RLK58350.1"/>
    <property type="molecule type" value="Genomic_DNA"/>
</dbReference>
<dbReference type="Proteomes" id="UP000282454">
    <property type="component" value="Unassembled WGS sequence"/>
</dbReference>
<accession>A0A421B1V8</accession>
<gene>
    <name evidence="1" type="ORF">CLV68_4448</name>
</gene>
<evidence type="ECO:0000313" key="1">
    <source>
        <dbReference type="EMBL" id="RLK58350.1"/>
    </source>
</evidence>
<proteinExistence type="predicted"/>
<name>A0A421B1V8_9PSEU</name>
<dbReference type="RefSeq" id="WP_147460105.1">
    <property type="nucleotide sequence ID" value="NZ_RCDD01000003.1"/>
</dbReference>